<reference evidence="2 3" key="1">
    <citation type="submission" date="2006-05" db="EMBL/GenBank/DDBJ databases">
        <authorList>
            <person name="King G."/>
            <person name="Ferriera S."/>
            <person name="Johnson J."/>
            <person name="Kravitz S."/>
            <person name="Beeson K."/>
            <person name="Sutton G."/>
            <person name="Rogers Y.-H."/>
            <person name="Friedman R."/>
            <person name="Frazier M."/>
            <person name="Venter J.C."/>
        </authorList>
    </citation>
    <scope>NUCLEOTIDE SEQUENCE [LARGE SCALE GENOMIC DNA]</scope>
    <source>
        <strain evidence="3">ATCC 25650 / DSM 13394 / JCM 20685 / NBRC 16684 / NCIMB 2208 / IAM 12614 / B1</strain>
    </source>
</reference>
<evidence type="ECO:0000256" key="1">
    <source>
        <dbReference type="SAM" id="MobiDB-lite"/>
    </source>
</evidence>
<accession>A0NPX9</accession>
<dbReference type="Proteomes" id="UP000004848">
    <property type="component" value="Unassembled WGS sequence"/>
</dbReference>
<dbReference type="AlphaFoldDB" id="A0NPX9"/>
<dbReference type="EMBL" id="AAUW01000004">
    <property type="protein sequence ID" value="EAV44837.1"/>
    <property type="molecule type" value="Genomic_DNA"/>
</dbReference>
<evidence type="ECO:0008006" key="4">
    <source>
        <dbReference type="Google" id="ProtNLM"/>
    </source>
</evidence>
<protein>
    <recommendedName>
        <fullName evidence="4">Cytochrome c</fullName>
    </recommendedName>
</protein>
<gene>
    <name evidence="2" type="ORF">SIAM614_12518</name>
</gene>
<proteinExistence type="predicted"/>
<evidence type="ECO:0000313" key="3">
    <source>
        <dbReference type="Proteomes" id="UP000004848"/>
    </source>
</evidence>
<organism evidence="2 3">
    <name type="scientific">Roseibium aggregatum (strain ATCC 25650 / DSM 13394 / JCM 20685 / NBRC 16684 / NCIMB 2208 / IAM 12614 / B1)</name>
    <name type="common">Stappia aggregata</name>
    <dbReference type="NCBI Taxonomy" id="384765"/>
    <lineage>
        <taxon>Bacteria</taxon>
        <taxon>Pseudomonadati</taxon>
        <taxon>Pseudomonadota</taxon>
        <taxon>Alphaproteobacteria</taxon>
        <taxon>Hyphomicrobiales</taxon>
        <taxon>Stappiaceae</taxon>
        <taxon>Roseibium</taxon>
    </lineage>
</organism>
<feature type="region of interest" description="Disordered" evidence="1">
    <location>
        <begin position="1"/>
        <end position="24"/>
    </location>
</feature>
<sequence length="53" mass="5719">MIDAMKTQPGRGNSNVPPPKGYGAIVNPGESYGLINPEERKETQAYLETLASQ</sequence>
<name>A0NPX9_ROSAI</name>
<evidence type="ECO:0000313" key="2">
    <source>
        <dbReference type="EMBL" id="EAV44837.1"/>
    </source>
</evidence>
<comment type="caution">
    <text evidence="2">The sequence shown here is derived from an EMBL/GenBank/DDBJ whole genome shotgun (WGS) entry which is preliminary data.</text>
</comment>